<dbReference type="Pfam" id="PF01464">
    <property type="entry name" value="SLT"/>
    <property type="match status" value="1"/>
</dbReference>
<dbReference type="STRING" id="563192.HMPREF0179_00393"/>
<organism evidence="2 3">
    <name type="scientific">Bilophila wadsworthia (strain 3_1_6)</name>
    <dbReference type="NCBI Taxonomy" id="563192"/>
    <lineage>
        <taxon>Bacteria</taxon>
        <taxon>Pseudomonadati</taxon>
        <taxon>Thermodesulfobacteriota</taxon>
        <taxon>Desulfovibrionia</taxon>
        <taxon>Desulfovibrionales</taxon>
        <taxon>Desulfovibrionaceae</taxon>
        <taxon>Bilophila</taxon>
    </lineage>
</organism>
<dbReference type="HOGENOM" id="CLU_092742_0_0_7"/>
<comment type="caution">
    <text evidence="2">The sequence shown here is derived from an EMBL/GenBank/DDBJ whole genome shotgun (WGS) entry which is preliminary data.</text>
</comment>
<dbReference type="AlphaFoldDB" id="E5Y2I2"/>
<dbReference type="Proteomes" id="UP000006034">
    <property type="component" value="Unassembled WGS sequence"/>
</dbReference>
<proteinExistence type="predicted"/>
<evidence type="ECO:0000313" key="2">
    <source>
        <dbReference type="EMBL" id="EFV45772.2"/>
    </source>
</evidence>
<dbReference type="SUPFAM" id="SSF53955">
    <property type="entry name" value="Lysozyme-like"/>
    <property type="match status" value="1"/>
</dbReference>
<evidence type="ECO:0000313" key="3">
    <source>
        <dbReference type="Proteomes" id="UP000006034"/>
    </source>
</evidence>
<dbReference type="InterPro" id="IPR023346">
    <property type="entry name" value="Lysozyme-like_dom_sf"/>
</dbReference>
<sequence>MWARIRAAIASRWPKVKKCLRILSRHLVRPFWEGFWLGVKLMATGFTVGVGFWLALGFLCGLAHAAEVTIPRAAQQHRTTLTRAAHATWGMNAPVSVFAAQVHTESWWRNNTVSHVGAQGLAQFMPSTARWLPSVAPETGKPEPFNPGWSLRALCTYDKWLWERNSGANDYERMAFTLSAYNGGQGWVNRDKKLARQRGLDAARWFGVVATVNAGRSAAAWKENRNYPRLILEERQHAYIRAGWGPGIEGGARP</sequence>
<dbReference type="EMBL" id="ADCP02000002">
    <property type="protein sequence ID" value="EFV45772.2"/>
    <property type="molecule type" value="Genomic_DNA"/>
</dbReference>
<dbReference type="Gene3D" id="1.10.530.10">
    <property type="match status" value="1"/>
</dbReference>
<evidence type="ECO:0000259" key="1">
    <source>
        <dbReference type="Pfam" id="PF01464"/>
    </source>
</evidence>
<reference evidence="2 3" key="2">
    <citation type="submission" date="2013-04" db="EMBL/GenBank/DDBJ databases">
        <title>The Genome Sequence of Bilophila wadsworthia 3_1_6.</title>
        <authorList>
            <consortium name="The Broad Institute Genomics Platform"/>
            <person name="Earl A."/>
            <person name="Ward D."/>
            <person name="Feldgarden M."/>
            <person name="Gevers D."/>
            <person name="Sibley C."/>
            <person name="Strauss J."/>
            <person name="Allen-Vercoe E."/>
            <person name="Walker B."/>
            <person name="Young S."/>
            <person name="Zeng Q."/>
            <person name="Gargeya S."/>
            <person name="Fitzgerald M."/>
            <person name="Haas B."/>
            <person name="Abouelleil A."/>
            <person name="Allen A.W."/>
            <person name="Alvarado L."/>
            <person name="Arachchi H.M."/>
            <person name="Berlin A.M."/>
            <person name="Chapman S.B."/>
            <person name="Gainer-Dewar J."/>
            <person name="Goldberg J."/>
            <person name="Griggs A."/>
            <person name="Gujja S."/>
            <person name="Hansen M."/>
            <person name="Howarth C."/>
            <person name="Imamovic A."/>
            <person name="Ireland A."/>
            <person name="Larimer J."/>
            <person name="McCowan C."/>
            <person name="Murphy C."/>
            <person name="Pearson M."/>
            <person name="Poon T.W."/>
            <person name="Priest M."/>
            <person name="Roberts A."/>
            <person name="Saif S."/>
            <person name="Shea T."/>
            <person name="Sisk P."/>
            <person name="Sykes S."/>
            <person name="Wortman J."/>
            <person name="Nusbaum C."/>
            <person name="Birren B."/>
        </authorList>
    </citation>
    <scope>NUCLEOTIDE SEQUENCE [LARGE SCALE GENOMIC DNA]</scope>
    <source>
        <strain evidence="2 3">3_1_6</strain>
    </source>
</reference>
<dbReference type="InterPro" id="IPR008258">
    <property type="entry name" value="Transglycosylase_SLT_dom_1"/>
</dbReference>
<gene>
    <name evidence="2" type="ORF">HMPREF0179_00393</name>
</gene>
<protein>
    <recommendedName>
        <fullName evidence="1">Transglycosylase SLT domain-containing protein</fullName>
    </recommendedName>
</protein>
<accession>E5Y2I2</accession>
<feature type="domain" description="Transglycosylase SLT" evidence="1">
    <location>
        <begin position="87"/>
        <end position="198"/>
    </location>
</feature>
<keyword evidence="3" id="KW-1185">Reference proteome</keyword>
<reference evidence="2 3" key="1">
    <citation type="submission" date="2010-10" db="EMBL/GenBank/DDBJ databases">
        <authorList>
            <consortium name="The Broad Institute Genome Sequencing Platform"/>
            <person name="Ward D."/>
            <person name="Earl A."/>
            <person name="Feldgarden M."/>
            <person name="Young S.K."/>
            <person name="Gargeya S."/>
            <person name="Zeng Q."/>
            <person name="Alvarado L."/>
            <person name="Berlin A."/>
            <person name="Bochicchio J."/>
            <person name="Chapman S.B."/>
            <person name="Chen Z."/>
            <person name="Freedman E."/>
            <person name="Gellesch M."/>
            <person name="Goldberg J."/>
            <person name="Griggs A."/>
            <person name="Gujja S."/>
            <person name="Heilman E."/>
            <person name="Heiman D."/>
            <person name="Howarth C."/>
            <person name="Mehta T."/>
            <person name="Neiman D."/>
            <person name="Pearson M."/>
            <person name="Roberts A."/>
            <person name="Saif S."/>
            <person name="Shea T."/>
            <person name="Shenoy N."/>
            <person name="Sisk P."/>
            <person name="Stolte C."/>
            <person name="Sykes S."/>
            <person name="White J."/>
            <person name="Yandava C."/>
            <person name="Allen-Vercoe E."/>
            <person name="Sibley C."/>
            <person name="Ambrose C.E."/>
            <person name="Strauss J."/>
            <person name="Daigneault M."/>
            <person name="Haas B."/>
            <person name="Nusbaum C."/>
            <person name="Birren B."/>
        </authorList>
    </citation>
    <scope>NUCLEOTIDE SEQUENCE [LARGE SCALE GENOMIC DNA]</scope>
    <source>
        <strain evidence="2 3">3_1_6</strain>
    </source>
</reference>
<name>E5Y2I2_BILW3</name>
<dbReference type="eggNOG" id="COG0741">
    <property type="taxonomic scope" value="Bacteria"/>
</dbReference>